<gene>
    <name evidence="9" type="ORF">FNJ87_07510</name>
</gene>
<dbReference type="PANTHER" id="PTHR43711">
    <property type="entry name" value="TWO-COMPONENT HISTIDINE KINASE"/>
    <property type="match status" value="1"/>
</dbReference>
<dbReference type="PROSITE" id="PS50109">
    <property type="entry name" value="HIS_KIN"/>
    <property type="match status" value="1"/>
</dbReference>
<dbReference type="PRINTS" id="PR00344">
    <property type="entry name" value="BCTRLSENSOR"/>
</dbReference>
<keyword evidence="7" id="KW-0812">Transmembrane</keyword>
<keyword evidence="5 9" id="KW-0418">Kinase</keyword>
<feature type="domain" description="Histidine kinase" evidence="8">
    <location>
        <begin position="293"/>
        <end position="514"/>
    </location>
</feature>
<keyword evidence="10" id="KW-1185">Reference proteome</keyword>
<dbReference type="CDD" id="cd00082">
    <property type="entry name" value="HisKA"/>
    <property type="match status" value="1"/>
</dbReference>
<dbReference type="PANTHER" id="PTHR43711:SF26">
    <property type="entry name" value="SENSOR HISTIDINE KINASE RCSC"/>
    <property type="match status" value="1"/>
</dbReference>
<dbReference type="SMART" id="SM00388">
    <property type="entry name" value="HisKA"/>
    <property type="match status" value="1"/>
</dbReference>
<dbReference type="InterPro" id="IPR036890">
    <property type="entry name" value="HATPase_C_sf"/>
</dbReference>
<dbReference type="SUPFAM" id="SSF47384">
    <property type="entry name" value="Homodimeric domain of signal transducing histidine kinase"/>
    <property type="match status" value="1"/>
</dbReference>
<dbReference type="Proteomes" id="UP001194729">
    <property type="component" value="Unassembled WGS sequence"/>
</dbReference>
<dbReference type="InterPro" id="IPR036097">
    <property type="entry name" value="HisK_dim/P_sf"/>
</dbReference>
<proteinExistence type="predicted"/>
<evidence type="ECO:0000313" key="9">
    <source>
        <dbReference type="EMBL" id="MBF4984180.1"/>
    </source>
</evidence>
<keyword evidence="7" id="KW-1133">Transmembrane helix</keyword>
<dbReference type="EMBL" id="JADKYU010000386">
    <property type="protein sequence ID" value="MBF4984180.1"/>
    <property type="molecule type" value="Genomic_DNA"/>
</dbReference>
<evidence type="ECO:0000256" key="7">
    <source>
        <dbReference type="SAM" id="Phobius"/>
    </source>
</evidence>
<keyword evidence="6" id="KW-0902">Two-component regulatory system</keyword>
<evidence type="ECO:0000259" key="8">
    <source>
        <dbReference type="PROSITE" id="PS50109"/>
    </source>
</evidence>
<sequence>MSLSLAGIIAVQIYWIVDSINGRNEQFSFAVRQSLVNVAKEIEDQEIEYYYRAVNRAIDSLDIAPNSMNMSSLLMRIRDANVDEAITYSNSIQGESYKLNAPILDIEMDSVMFTKLLNRRVTTIKRNASLDGAPVNSEESYEKLYQWDMLSKKMFMESIADQSSSLPITQRVTNKQVHDLLSKELKDRQINSNFEFAIHQDNFPTRIQSPNFDIDTYFTWGIPVFSTDSANNQSYKLLINLPGRQKFILSSVLGMAGLSLVFTLIIVIAYSSAISQLFQQRQISQIKTDFINNMTHEFKTPIATINLALDSLKHPKISSDPEKVANYLRMIREENKRMHSQVENVLRISKLEKNDLDIQKENLDLSDLLEDSISHIALILEQRGGSLHRHFGALRTSVLANESHLTNVFVNVLENAIKYTDETEAPIIDVYTENVRDKIVIKIRDQGIGMSKSAQRKVFQKFFREHTGDIHNVKGHGLGLAYAQRIVNDHHGEIYVESEKGQGSTFIINLPLIT</sequence>
<dbReference type="InterPro" id="IPR003594">
    <property type="entry name" value="HATPase_dom"/>
</dbReference>
<dbReference type="SMART" id="SM00387">
    <property type="entry name" value="HATPase_c"/>
    <property type="match status" value="1"/>
</dbReference>
<name>A0ABS0A495_9FLAO</name>
<dbReference type="Pfam" id="PF02518">
    <property type="entry name" value="HATPase_c"/>
    <property type="match status" value="1"/>
</dbReference>
<dbReference type="InterPro" id="IPR005467">
    <property type="entry name" value="His_kinase_dom"/>
</dbReference>
<comment type="catalytic activity">
    <reaction evidence="1">
        <text>ATP + protein L-histidine = ADP + protein N-phospho-L-histidine.</text>
        <dbReference type="EC" id="2.7.13.3"/>
    </reaction>
</comment>
<keyword evidence="3" id="KW-0597">Phosphoprotein</keyword>
<dbReference type="InterPro" id="IPR050736">
    <property type="entry name" value="Sensor_HK_Regulatory"/>
</dbReference>
<evidence type="ECO:0000256" key="6">
    <source>
        <dbReference type="ARBA" id="ARBA00023012"/>
    </source>
</evidence>
<accession>A0ABS0A495</accession>
<reference evidence="9 10" key="1">
    <citation type="submission" date="2020-11" db="EMBL/GenBank/DDBJ databases">
        <title>P. mediterranea TC4 genome.</title>
        <authorList>
            <person name="Molmeret M."/>
        </authorList>
    </citation>
    <scope>NUCLEOTIDE SEQUENCE [LARGE SCALE GENOMIC DNA]</scope>
    <source>
        <strain evidence="9 10">TC4</strain>
    </source>
</reference>
<dbReference type="GO" id="GO:0016301">
    <property type="term" value="F:kinase activity"/>
    <property type="evidence" value="ECO:0007669"/>
    <property type="project" value="UniProtKB-KW"/>
</dbReference>
<dbReference type="SUPFAM" id="SSF55874">
    <property type="entry name" value="ATPase domain of HSP90 chaperone/DNA topoisomerase II/histidine kinase"/>
    <property type="match status" value="1"/>
</dbReference>
<comment type="caution">
    <text evidence="9">The sequence shown here is derived from an EMBL/GenBank/DDBJ whole genome shotgun (WGS) entry which is preliminary data.</text>
</comment>
<evidence type="ECO:0000256" key="5">
    <source>
        <dbReference type="ARBA" id="ARBA00022777"/>
    </source>
</evidence>
<organism evidence="9 10">
    <name type="scientific">Nonlabens mediterrranea</name>
    <dbReference type="NCBI Taxonomy" id="1419947"/>
    <lineage>
        <taxon>Bacteria</taxon>
        <taxon>Pseudomonadati</taxon>
        <taxon>Bacteroidota</taxon>
        <taxon>Flavobacteriia</taxon>
        <taxon>Flavobacteriales</taxon>
        <taxon>Flavobacteriaceae</taxon>
        <taxon>Nonlabens</taxon>
    </lineage>
</organism>
<dbReference type="EC" id="2.7.13.3" evidence="2"/>
<dbReference type="Gene3D" id="3.30.565.10">
    <property type="entry name" value="Histidine kinase-like ATPase, C-terminal domain"/>
    <property type="match status" value="1"/>
</dbReference>
<evidence type="ECO:0000256" key="1">
    <source>
        <dbReference type="ARBA" id="ARBA00000085"/>
    </source>
</evidence>
<dbReference type="Gene3D" id="1.10.287.130">
    <property type="match status" value="1"/>
</dbReference>
<evidence type="ECO:0000313" key="10">
    <source>
        <dbReference type="Proteomes" id="UP001194729"/>
    </source>
</evidence>
<dbReference type="Pfam" id="PF00512">
    <property type="entry name" value="HisKA"/>
    <property type="match status" value="1"/>
</dbReference>
<evidence type="ECO:0000256" key="4">
    <source>
        <dbReference type="ARBA" id="ARBA00022679"/>
    </source>
</evidence>
<evidence type="ECO:0000256" key="2">
    <source>
        <dbReference type="ARBA" id="ARBA00012438"/>
    </source>
</evidence>
<protein>
    <recommendedName>
        <fullName evidence="2">histidine kinase</fullName>
        <ecNumber evidence="2">2.7.13.3</ecNumber>
    </recommendedName>
</protein>
<dbReference type="InterPro" id="IPR004358">
    <property type="entry name" value="Sig_transdc_His_kin-like_C"/>
</dbReference>
<evidence type="ECO:0000256" key="3">
    <source>
        <dbReference type="ARBA" id="ARBA00022553"/>
    </source>
</evidence>
<feature type="transmembrane region" description="Helical" evidence="7">
    <location>
        <begin position="247"/>
        <end position="270"/>
    </location>
</feature>
<keyword evidence="4" id="KW-0808">Transferase</keyword>
<dbReference type="InterPro" id="IPR003661">
    <property type="entry name" value="HisK_dim/P_dom"/>
</dbReference>
<keyword evidence="7" id="KW-0472">Membrane</keyword>